<protein>
    <submittedName>
        <fullName evidence="2">Uncharacterized protein</fullName>
    </submittedName>
</protein>
<name>A0A4R6H023_9GAMM</name>
<evidence type="ECO:0000313" key="2">
    <source>
        <dbReference type="EMBL" id="TDO01107.1"/>
    </source>
</evidence>
<organism evidence="2 3">
    <name type="scientific">Halomonas ventosae</name>
    <dbReference type="NCBI Taxonomy" id="229007"/>
    <lineage>
        <taxon>Bacteria</taxon>
        <taxon>Pseudomonadati</taxon>
        <taxon>Pseudomonadota</taxon>
        <taxon>Gammaproteobacteria</taxon>
        <taxon>Oceanospirillales</taxon>
        <taxon>Halomonadaceae</taxon>
        <taxon>Halomonas</taxon>
    </lineage>
</organism>
<proteinExistence type="predicted"/>
<dbReference type="RefSeq" id="WP_166637578.1">
    <property type="nucleotide sequence ID" value="NZ_SNWH01000022.1"/>
</dbReference>
<keyword evidence="1" id="KW-0732">Signal</keyword>
<evidence type="ECO:0000313" key="3">
    <source>
        <dbReference type="Proteomes" id="UP000295150"/>
    </source>
</evidence>
<dbReference type="Proteomes" id="UP000295150">
    <property type="component" value="Unassembled WGS sequence"/>
</dbReference>
<feature type="chain" id="PRO_5020894507" evidence="1">
    <location>
        <begin position="32"/>
        <end position="54"/>
    </location>
</feature>
<reference evidence="2 3" key="1">
    <citation type="submission" date="2019-03" db="EMBL/GenBank/DDBJ databases">
        <title>Freshwater and sediment microbial communities from various areas in North America, analyzing microbe dynamics in response to fracking.</title>
        <authorList>
            <person name="Lamendella R."/>
        </authorList>
    </citation>
    <scope>NUCLEOTIDE SEQUENCE [LARGE SCALE GENOMIC DNA]</scope>
    <source>
        <strain evidence="2 3">1_TX</strain>
    </source>
</reference>
<evidence type="ECO:0000256" key="1">
    <source>
        <dbReference type="SAM" id="SignalP"/>
    </source>
</evidence>
<gene>
    <name evidence="2" type="ORF">DFO68_1221</name>
</gene>
<dbReference type="EMBL" id="SNWH01000022">
    <property type="protein sequence ID" value="TDO01107.1"/>
    <property type="molecule type" value="Genomic_DNA"/>
</dbReference>
<keyword evidence="3" id="KW-1185">Reference proteome</keyword>
<sequence length="54" mass="5569">MYNNFNTLHLAIARCLVTAGIGMLASAPAFAGLPFANVEGASGKVDPTVKTEFA</sequence>
<dbReference type="AlphaFoldDB" id="A0A4R6H023"/>
<feature type="signal peptide" evidence="1">
    <location>
        <begin position="1"/>
        <end position="31"/>
    </location>
</feature>
<comment type="caution">
    <text evidence="2">The sequence shown here is derived from an EMBL/GenBank/DDBJ whole genome shotgun (WGS) entry which is preliminary data.</text>
</comment>
<accession>A0A4R6H023</accession>